<evidence type="ECO:0000313" key="2">
    <source>
        <dbReference type="Proteomes" id="UP000257109"/>
    </source>
</evidence>
<keyword evidence="2" id="KW-1185">Reference proteome</keyword>
<organism evidence="1 2">
    <name type="scientific">Mucuna pruriens</name>
    <name type="common">Velvet bean</name>
    <name type="synonym">Dolichos pruriens</name>
    <dbReference type="NCBI Taxonomy" id="157652"/>
    <lineage>
        <taxon>Eukaryota</taxon>
        <taxon>Viridiplantae</taxon>
        <taxon>Streptophyta</taxon>
        <taxon>Embryophyta</taxon>
        <taxon>Tracheophyta</taxon>
        <taxon>Spermatophyta</taxon>
        <taxon>Magnoliopsida</taxon>
        <taxon>eudicotyledons</taxon>
        <taxon>Gunneridae</taxon>
        <taxon>Pentapetalae</taxon>
        <taxon>rosids</taxon>
        <taxon>fabids</taxon>
        <taxon>Fabales</taxon>
        <taxon>Fabaceae</taxon>
        <taxon>Papilionoideae</taxon>
        <taxon>50 kb inversion clade</taxon>
        <taxon>NPAAA clade</taxon>
        <taxon>indigoferoid/millettioid clade</taxon>
        <taxon>Phaseoleae</taxon>
        <taxon>Mucuna</taxon>
    </lineage>
</organism>
<gene>
    <name evidence="1" type="ORF">CR513_32989</name>
</gene>
<evidence type="ECO:0000313" key="1">
    <source>
        <dbReference type="EMBL" id="RDX85770.1"/>
    </source>
</evidence>
<comment type="caution">
    <text evidence="1">The sequence shown here is derived from an EMBL/GenBank/DDBJ whole genome shotgun (WGS) entry which is preliminary data.</text>
</comment>
<reference evidence="1" key="1">
    <citation type="submission" date="2018-05" db="EMBL/GenBank/DDBJ databases">
        <title>Draft genome of Mucuna pruriens seed.</title>
        <authorList>
            <person name="Nnadi N.E."/>
            <person name="Vos R."/>
            <person name="Hasami M.H."/>
            <person name="Devisetty U.K."/>
            <person name="Aguiy J.C."/>
        </authorList>
    </citation>
    <scope>NUCLEOTIDE SEQUENCE [LARGE SCALE GENOMIC DNA]</scope>
    <source>
        <strain evidence="1">JCA_2017</strain>
    </source>
</reference>
<feature type="non-terminal residue" evidence="1">
    <location>
        <position position="1"/>
    </location>
</feature>
<dbReference type="EMBL" id="QJKJ01006707">
    <property type="protein sequence ID" value="RDX85770.1"/>
    <property type="molecule type" value="Genomic_DNA"/>
</dbReference>
<dbReference type="Proteomes" id="UP000257109">
    <property type="component" value="Unassembled WGS sequence"/>
</dbReference>
<protein>
    <submittedName>
        <fullName evidence="1">Uncharacterized protein</fullName>
    </submittedName>
</protein>
<sequence>MNAKVQYSARNWIPVSIKGAMAKSPRRKIWQNLKAPRDRCVAGSIGNLGAVLGCTLERFSVNPHEYERILGMPIVESSMYFHRGYYPAWGTWRDG</sequence>
<accession>A0A371G5C0</accession>
<name>A0A371G5C0_MUCPR</name>
<dbReference type="OrthoDB" id="1459447at2759"/>
<proteinExistence type="predicted"/>
<dbReference type="AlphaFoldDB" id="A0A371G5C0"/>